<keyword evidence="4" id="KW-1185">Reference proteome</keyword>
<reference evidence="4" key="1">
    <citation type="submission" date="2017-02" db="EMBL/GenBank/DDBJ databases">
        <authorList>
            <person name="Varghese N."/>
            <person name="Submissions S."/>
        </authorList>
    </citation>
    <scope>NUCLEOTIDE SEQUENCE [LARGE SCALE GENOMIC DNA]</scope>
    <source>
        <strain evidence="4">DSM 19608</strain>
    </source>
</reference>
<dbReference type="STRING" id="1123491.SAMN02745782_02880"/>
<dbReference type="Proteomes" id="UP000190834">
    <property type="component" value="Unassembled WGS sequence"/>
</dbReference>
<dbReference type="GeneID" id="70584085"/>
<dbReference type="SMART" id="SM00028">
    <property type="entry name" value="TPR"/>
    <property type="match status" value="4"/>
</dbReference>
<evidence type="ECO:0000256" key="2">
    <source>
        <dbReference type="SAM" id="SignalP"/>
    </source>
</evidence>
<dbReference type="Gene3D" id="1.25.40.10">
    <property type="entry name" value="Tetratricopeptide repeat domain"/>
    <property type="match status" value="2"/>
</dbReference>
<dbReference type="AlphaFoldDB" id="A0A1T4RXC4"/>
<accession>A0A1T4RXC4</accession>
<evidence type="ECO:0000313" key="3">
    <source>
        <dbReference type="EMBL" id="SKA20557.1"/>
    </source>
</evidence>
<name>A0A1T4RXC4_VIBCI</name>
<dbReference type="EMBL" id="FUXB01000016">
    <property type="protein sequence ID" value="SKA20557.1"/>
    <property type="molecule type" value="Genomic_DNA"/>
</dbReference>
<gene>
    <name evidence="3" type="ORF">SAMN02745782_02880</name>
</gene>
<keyword evidence="2" id="KW-0732">Signal</keyword>
<keyword evidence="1" id="KW-0802">TPR repeat</keyword>
<dbReference type="OrthoDB" id="5900357at2"/>
<dbReference type="PROSITE" id="PS50005">
    <property type="entry name" value="TPR"/>
    <property type="match status" value="1"/>
</dbReference>
<feature type="chain" id="PRO_5013069368" evidence="2">
    <location>
        <begin position="24"/>
        <end position="755"/>
    </location>
</feature>
<sequence>MHFFRWISRGFIALLFLSTWAQAGVYSSPMLNEAYSLIDISPIQAKALAEEYLQLRKLADKTEKNPSSISRDETDSRIRTPGSSIDALKILASAEFRLGHAETAFQQLDEAKLLAIQYQLPYLELGVDILTVRLHWRFDGDASVARKQLRDITARYEALKESSRLTKDIDYQTTMLRAEIASQANDIQLANRLFLEVKPYIESLTAQKPMIDYHITVGEHYLRHELYNLALSDLLIAYWKAIEIDASALLAKTNTLLAQLFYERRVFDKALIHLSQAAEFYGNYEKSPILAAVLKRMGDVYFQQGKYNLALVHYFNAIDHENGDINISSVIDVRLNLAATYLQLYNYPLAEQYLVLAEERLQSHPIPKLQGQAALLNAGLAYSQKESQRVIQFAQEALQIAQSLGDLTIEEQAYRLLSLGYEQKGRYANALENIKQSNAITQIRQNKLNQISEDAFRRQKEFAEQALHLVGQEKALLATQQEYNKFQKIAFSLFVTSVILFLFLMRRGYIIQRQQDEIDELNNNLFTHSRSRLPNLRMLNTKLLSSLQRSSHNYEQWHIGELIHEPLNDRLRFVMIDLPFLRNMYLQHGYSAGVEMEHAFGAFLKANITDPSRLYHFSDANLLYIEPNTDRERPPEVLFNKIQTWVDQFQPERRLNRTIRVGIADYPFLPRAYTAINDKELLDILLMATSVARELSLKDKTSHWIYFKAIDNAPAASFASNNIRKCCQQAISQGLIKVHSSCKNEENIKKLLKDG</sequence>
<dbReference type="InterPro" id="IPR019734">
    <property type="entry name" value="TPR_rpt"/>
</dbReference>
<protein>
    <submittedName>
        <fullName evidence="3">Uncharacterized protein</fullName>
    </submittedName>
</protein>
<evidence type="ECO:0000313" key="4">
    <source>
        <dbReference type="Proteomes" id="UP000190834"/>
    </source>
</evidence>
<feature type="repeat" description="TPR" evidence="1">
    <location>
        <begin position="291"/>
        <end position="324"/>
    </location>
</feature>
<organism evidence="3 4">
    <name type="scientific">Vibrio cincinnatiensis DSM 19608</name>
    <dbReference type="NCBI Taxonomy" id="1123491"/>
    <lineage>
        <taxon>Bacteria</taxon>
        <taxon>Pseudomonadati</taxon>
        <taxon>Pseudomonadota</taxon>
        <taxon>Gammaproteobacteria</taxon>
        <taxon>Vibrionales</taxon>
        <taxon>Vibrionaceae</taxon>
        <taxon>Vibrio</taxon>
    </lineage>
</organism>
<dbReference type="RefSeq" id="WP_078927235.1">
    <property type="nucleotide sequence ID" value="NZ_FUXB01000016.1"/>
</dbReference>
<evidence type="ECO:0000256" key="1">
    <source>
        <dbReference type="PROSITE-ProRule" id="PRU00339"/>
    </source>
</evidence>
<feature type="signal peptide" evidence="2">
    <location>
        <begin position="1"/>
        <end position="23"/>
    </location>
</feature>
<dbReference type="PANTHER" id="PTHR10098">
    <property type="entry name" value="RAPSYN-RELATED"/>
    <property type="match status" value="1"/>
</dbReference>
<dbReference type="InterPro" id="IPR011990">
    <property type="entry name" value="TPR-like_helical_dom_sf"/>
</dbReference>
<dbReference type="PANTHER" id="PTHR10098:SF108">
    <property type="entry name" value="TETRATRICOPEPTIDE REPEAT PROTEIN 28"/>
    <property type="match status" value="1"/>
</dbReference>
<proteinExistence type="predicted"/>
<dbReference type="SUPFAM" id="SSF48452">
    <property type="entry name" value="TPR-like"/>
    <property type="match status" value="2"/>
</dbReference>